<dbReference type="Pfam" id="PF00795">
    <property type="entry name" value="CN_hydrolase"/>
    <property type="match status" value="1"/>
</dbReference>
<dbReference type="HAMAP" id="MF_01148">
    <property type="entry name" value="Lnt"/>
    <property type="match status" value="1"/>
</dbReference>
<comment type="function">
    <text evidence="8">Catalyzes the phospholipid dependent N-acylation of the N-terminal cysteine of apolipoprotein, the last step in lipoprotein maturation.</text>
</comment>
<evidence type="ECO:0000313" key="10">
    <source>
        <dbReference type="EMBL" id="TWS28308.1"/>
    </source>
</evidence>
<dbReference type="Proteomes" id="UP000319375">
    <property type="component" value="Unassembled WGS sequence"/>
</dbReference>
<comment type="caution">
    <text evidence="8">Lacks conserved residue(s) required for the propagation of feature annotation.</text>
</comment>
<comment type="subcellular location">
    <subcellularLocation>
        <location evidence="1 8">Cell membrane</location>
        <topology evidence="1 8">Multi-pass membrane protein</topology>
    </subcellularLocation>
</comment>
<evidence type="ECO:0000313" key="11">
    <source>
        <dbReference type="Proteomes" id="UP000319375"/>
    </source>
</evidence>
<keyword evidence="7 8" id="KW-0012">Acyltransferase</keyword>
<keyword evidence="4 8" id="KW-0812">Transmembrane</keyword>
<feature type="domain" description="CN hydrolase" evidence="9">
    <location>
        <begin position="213"/>
        <end position="464"/>
    </location>
</feature>
<dbReference type="InterPro" id="IPR045378">
    <property type="entry name" value="LNT_N"/>
</dbReference>
<dbReference type="EC" id="2.3.1.269" evidence="8"/>
<evidence type="ECO:0000256" key="5">
    <source>
        <dbReference type="ARBA" id="ARBA00022989"/>
    </source>
</evidence>
<dbReference type="InterPro" id="IPR036526">
    <property type="entry name" value="C-N_Hydrolase_sf"/>
</dbReference>
<keyword evidence="2 8" id="KW-1003">Cell membrane</keyword>
<evidence type="ECO:0000256" key="4">
    <source>
        <dbReference type="ARBA" id="ARBA00022692"/>
    </source>
</evidence>
<evidence type="ECO:0000256" key="8">
    <source>
        <dbReference type="HAMAP-Rule" id="MF_01148"/>
    </source>
</evidence>
<evidence type="ECO:0000256" key="3">
    <source>
        <dbReference type="ARBA" id="ARBA00022679"/>
    </source>
</evidence>
<dbReference type="InterPro" id="IPR004563">
    <property type="entry name" value="Apolipo_AcylTrfase"/>
</dbReference>
<dbReference type="GO" id="GO:0042158">
    <property type="term" value="P:lipoprotein biosynthetic process"/>
    <property type="evidence" value="ECO:0007669"/>
    <property type="project" value="UniProtKB-UniRule"/>
</dbReference>
<dbReference type="GO" id="GO:0016410">
    <property type="term" value="F:N-acyltransferase activity"/>
    <property type="evidence" value="ECO:0007669"/>
    <property type="project" value="UniProtKB-UniRule"/>
</dbReference>
<proteinExistence type="inferred from homology"/>
<protein>
    <recommendedName>
        <fullName evidence="8">Apolipoprotein N-acyltransferase</fullName>
        <shortName evidence="8">ALP N-acyltransferase</shortName>
        <ecNumber evidence="8">2.3.1.269</ecNumber>
    </recommendedName>
</protein>
<comment type="catalytic activity">
    <reaction evidence="8">
        <text>N-terminal S-1,2-diacyl-sn-glyceryl-L-cysteinyl-[lipoprotein] + a glycerophospholipid = N-acyl-S-1,2-diacyl-sn-glyceryl-L-cysteinyl-[lipoprotein] + a 2-acyl-sn-glycero-3-phospholipid + H(+)</text>
        <dbReference type="Rhea" id="RHEA:48228"/>
        <dbReference type="Rhea" id="RHEA-COMP:14681"/>
        <dbReference type="Rhea" id="RHEA-COMP:14684"/>
        <dbReference type="ChEBI" id="CHEBI:15378"/>
        <dbReference type="ChEBI" id="CHEBI:136912"/>
        <dbReference type="ChEBI" id="CHEBI:140656"/>
        <dbReference type="ChEBI" id="CHEBI:140657"/>
        <dbReference type="ChEBI" id="CHEBI:140660"/>
        <dbReference type="EC" id="2.3.1.269"/>
    </reaction>
</comment>
<accession>A0A5C5S0W2</accession>
<keyword evidence="3 8" id="KW-0808">Transferase</keyword>
<dbReference type="Gene3D" id="3.60.110.10">
    <property type="entry name" value="Carbon-nitrogen hydrolase"/>
    <property type="match status" value="1"/>
</dbReference>
<reference evidence="10 11" key="1">
    <citation type="submission" date="2019-06" db="EMBL/GenBank/DDBJ databases">
        <title>Tsukamurella conjunctivitidis sp. nov., Tsukamurella assacharolytica sp. nov. and Tsukamurella sputae sp. nov. isolated from patients with conjunctivitis, bacteraemia (lymphoma) and respiratory infection (sputum) in Hong Kong.</title>
        <authorList>
            <person name="Teng J.L.L."/>
            <person name="Lee H.H."/>
            <person name="Fong J.Y.H."/>
            <person name="Fok K.M.N."/>
            <person name="Lau S.K.P."/>
            <person name="Woo P.C.Y."/>
        </authorList>
    </citation>
    <scope>NUCLEOTIDE SEQUENCE [LARGE SCALE GENOMIC DNA]</scope>
    <source>
        <strain evidence="10 11">HKU72</strain>
    </source>
</reference>
<evidence type="ECO:0000256" key="6">
    <source>
        <dbReference type="ARBA" id="ARBA00023136"/>
    </source>
</evidence>
<dbReference type="PANTHER" id="PTHR38686:SF1">
    <property type="entry name" value="APOLIPOPROTEIN N-ACYLTRANSFERASE"/>
    <property type="match status" value="1"/>
</dbReference>
<evidence type="ECO:0000256" key="2">
    <source>
        <dbReference type="ARBA" id="ARBA00022475"/>
    </source>
</evidence>
<dbReference type="AlphaFoldDB" id="A0A5C5S0W2"/>
<feature type="transmembrane region" description="Helical" evidence="8">
    <location>
        <begin position="12"/>
        <end position="41"/>
    </location>
</feature>
<comment type="similarity">
    <text evidence="8">Belongs to the CN hydrolase family. Apolipoprotein N-acyltransferase subfamily.</text>
</comment>
<gene>
    <name evidence="8 10" type="primary">lnt</name>
    <name evidence="10" type="ORF">FK530_14655</name>
</gene>
<feature type="transmembrane region" description="Helical" evidence="8">
    <location>
        <begin position="150"/>
        <end position="175"/>
    </location>
</feature>
<comment type="pathway">
    <text evidence="8">Protein modification; lipoprotein biosynthesis (N-acyl transfer).</text>
</comment>
<sequence>MNVLLRGGVSLLAGVAVFFAFPPAGWWWLAPIGIAALVAVLTVPERITLRGGFLYGFLAGLGLFVPLLKWIDSMVGALPWIGLGITCALYYGAFGLIATRVARAPGGPVWVAAAFSVTEWARASFPFGGFPWGRLAFSQADGPLLSLARFVGAPGLSFAVALVGACLAAAGVAAFRRADRRTYLLPAAAAALTGIATAAAWPFVGAPSDGREVTIAAIQGNVPEQRWDVATQREAVLTNHLTETHRLATDVREGREKQPDVVIWPENSSDVSPERDPEVAARIRAAAADVGAPILVGTVHYDGTGRYYNSMILIDATGPLERHDKAILQPFGETMPMRDFFRLFSDYVDLANDFTPGTGTGVVSPNGVPLGVATCYEVAFDRALRGSVENGAQVLTVPTNNATFGRTGMTYQQLGMSRVRAVELDRDVVVAATTGVSALVRPDGDVTRQTSIWTNDHLVETIRLRGGLTPAARLGDWGEVALLMATLCGIAIAIRHDGGLFQPAHGPRNLHE</sequence>
<dbReference type="NCBIfam" id="TIGR00546">
    <property type="entry name" value="lnt"/>
    <property type="match status" value="1"/>
</dbReference>
<keyword evidence="10" id="KW-0449">Lipoprotein</keyword>
<name>A0A5C5S0W2_9ACTN</name>
<keyword evidence="5 8" id="KW-1133">Transmembrane helix</keyword>
<dbReference type="Pfam" id="PF20154">
    <property type="entry name" value="LNT_N"/>
    <property type="match status" value="1"/>
</dbReference>
<evidence type="ECO:0000256" key="7">
    <source>
        <dbReference type="ARBA" id="ARBA00023315"/>
    </source>
</evidence>
<dbReference type="OrthoDB" id="9804277at2"/>
<dbReference type="SUPFAM" id="SSF56317">
    <property type="entry name" value="Carbon-nitrogen hydrolase"/>
    <property type="match status" value="1"/>
</dbReference>
<evidence type="ECO:0000256" key="1">
    <source>
        <dbReference type="ARBA" id="ARBA00004651"/>
    </source>
</evidence>
<keyword evidence="6 8" id="KW-0472">Membrane</keyword>
<keyword evidence="11" id="KW-1185">Reference proteome</keyword>
<dbReference type="EMBL" id="VIGX01000007">
    <property type="protein sequence ID" value="TWS28308.1"/>
    <property type="molecule type" value="Genomic_DNA"/>
</dbReference>
<dbReference type="CDD" id="cd07571">
    <property type="entry name" value="ALP_N-acyl_transferase"/>
    <property type="match status" value="1"/>
</dbReference>
<feature type="transmembrane region" description="Helical" evidence="8">
    <location>
        <begin position="77"/>
        <end position="97"/>
    </location>
</feature>
<organism evidence="10 11">
    <name type="scientific">Tsukamurella conjunctivitidis</name>
    <dbReference type="NCBI Taxonomy" id="2592068"/>
    <lineage>
        <taxon>Bacteria</taxon>
        <taxon>Bacillati</taxon>
        <taxon>Actinomycetota</taxon>
        <taxon>Actinomycetes</taxon>
        <taxon>Mycobacteriales</taxon>
        <taxon>Tsukamurellaceae</taxon>
        <taxon>Tsukamurella</taxon>
    </lineage>
</organism>
<feature type="transmembrane region" description="Helical" evidence="8">
    <location>
        <begin position="53"/>
        <end position="71"/>
    </location>
</feature>
<feature type="transmembrane region" description="Helical" evidence="8">
    <location>
        <begin position="182"/>
        <end position="204"/>
    </location>
</feature>
<evidence type="ECO:0000259" key="9">
    <source>
        <dbReference type="PROSITE" id="PS50263"/>
    </source>
</evidence>
<dbReference type="PROSITE" id="PS50263">
    <property type="entry name" value="CN_HYDROLASE"/>
    <property type="match status" value="1"/>
</dbReference>
<dbReference type="InterPro" id="IPR003010">
    <property type="entry name" value="C-N_Hydrolase"/>
</dbReference>
<dbReference type="UniPathway" id="UPA00666"/>
<dbReference type="RefSeq" id="WP_146487769.1">
    <property type="nucleotide sequence ID" value="NZ_VIGX01000007.1"/>
</dbReference>
<comment type="caution">
    <text evidence="10">The sequence shown here is derived from an EMBL/GenBank/DDBJ whole genome shotgun (WGS) entry which is preliminary data.</text>
</comment>
<dbReference type="PANTHER" id="PTHR38686">
    <property type="entry name" value="APOLIPOPROTEIN N-ACYLTRANSFERASE"/>
    <property type="match status" value="1"/>
</dbReference>
<dbReference type="GO" id="GO:0005886">
    <property type="term" value="C:plasma membrane"/>
    <property type="evidence" value="ECO:0007669"/>
    <property type="project" value="UniProtKB-SubCell"/>
</dbReference>